<proteinExistence type="predicted"/>
<feature type="chain" id="PRO_5016630166" description="Secreted protein" evidence="1">
    <location>
        <begin position="23"/>
        <end position="135"/>
    </location>
</feature>
<evidence type="ECO:0008006" key="4">
    <source>
        <dbReference type="Google" id="ProtNLM"/>
    </source>
</evidence>
<dbReference type="Proteomes" id="UP000256601">
    <property type="component" value="Unassembled WGS sequence"/>
</dbReference>
<sequence length="135" mass="15242">MILVVAVMLLLLLYPVPQPSRAFSYLCIITIIRSLPPCHVRLVQQLVGYVSGESCMGLGPVNRDRFGTSMPTVVFVSEPYECLFVFPPPPVSFILPLFLRLSLAPLSSPFCFLHFPFRKGTKRSLHVPFCFFRHA</sequence>
<evidence type="ECO:0000313" key="2">
    <source>
        <dbReference type="EMBL" id="RDW27401.1"/>
    </source>
</evidence>
<gene>
    <name evidence="2" type="ORF">B0I71DRAFT_21358</name>
</gene>
<feature type="signal peptide" evidence="1">
    <location>
        <begin position="1"/>
        <end position="22"/>
    </location>
</feature>
<keyword evidence="1" id="KW-0732">Signal</keyword>
<protein>
    <recommendedName>
        <fullName evidence="4">Secreted protein</fullName>
    </recommendedName>
</protein>
<dbReference type="EMBL" id="KZ858963">
    <property type="protein sequence ID" value="RDW27401.1"/>
    <property type="molecule type" value="Genomic_DNA"/>
</dbReference>
<evidence type="ECO:0000256" key="1">
    <source>
        <dbReference type="SAM" id="SignalP"/>
    </source>
</evidence>
<evidence type="ECO:0000313" key="3">
    <source>
        <dbReference type="Proteomes" id="UP000256601"/>
    </source>
</evidence>
<reference evidence="2 3" key="1">
    <citation type="submission" date="2018-07" db="EMBL/GenBank/DDBJ databases">
        <title>Draft Genome Assemblies for Five Robust Yarrowia lipolytica Strains Exhibiting High Lipid Production and Pentose Sugar Utilization and Sugar Alcohol Secretion from Undetoxified Lignocellulosic Biomass Hydrolysates.</title>
        <authorList>
            <consortium name="DOE Joint Genome Institute"/>
            <person name="Walker C."/>
            <person name="Ryu S."/>
            <person name="Na H."/>
            <person name="Zane M."/>
            <person name="LaButti K."/>
            <person name="Lipzen A."/>
            <person name="Haridas S."/>
            <person name="Barry K."/>
            <person name="Grigoriev I.V."/>
            <person name="Quarterman J."/>
            <person name="Slininger P."/>
            <person name="Dien B."/>
            <person name="Trinh C.T."/>
        </authorList>
    </citation>
    <scope>NUCLEOTIDE SEQUENCE [LARGE SCALE GENOMIC DNA]</scope>
    <source>
        <strain evidence="2 3">YB392</strain>
    </source>
</reference>
<organism evidence="2 3">
    <name type="scientific">Yarrowia lipolytica</name>
    <name type="common">Candida lipolytica</name>
    <dbReference type="NCBI Taxonomy" id="4952"/>
    <lineage>
        <taxon>Eukaryota</taxon>
        <taxon>Fungi</taxon>
        <taxon>Dikarya</taxon>
        <taxon>Ascomycota</taxon>
        <taxon>Saccharomycotina</taxon>
        <taxon>Dipodascomycetes</taxon>
        <taxon>Dipodascales</taxon>
        <taxon>Dipodascales incertae sedis</taxon>
        <taxon>Yarrowia</taxon>
    </lineage>
</organism>
<dbReference type="AlphaFoldDB" id="A0A371CAR6"/>
<name>A0A371CAR6_YARLL</name>
<accession>A0A371CAR6</accession>